<proteinExistence type="predicted"/>
<dbReference type="SUPFAM" id="SSF103473">
    <property type="entry name" value="MFS general substrate transporter"/>
    <property type="match status" value="1"/>
</dbReference>
<keyword evidence="1" id="KW-0812">Transmembrane</keyword>
<feature type="transmembrane region" description="Helical" evidence="1">
    <location>
        <begin position="20"/>
        <end position="49"/>
    </location>
</feature>
<dbReference type="InterPro" id="IPR036259">
    <property type="entry name" value="MFS_trans_sf"/>
</dbReference>
<evidence type="ECO:0000256" key="1">
    <source>
        <dbReference type="SAM" id="Phobius"/>
    </source>
</evidence>
<evidence type="ECO:0000313" key="3">
    <source>
        <dbReference type="Proteomes" id="UP000239833"/>
    </source>
</evidence>
<gene>
    <name evidence="2" type="ORF">ERICIII_03302</name>
</gene>
<feature type="transmembrane region" description="Helical" evidence="1">
    <location>
        <begin position="128"/>
        <end position="149"/>
    </location>
</feature>
<keyword evidence="1" id="KW-0472">Membrane</keyword>
<dbReference type="Gene3D" id="1.20.1250.20">
    <property type="entry name" value="MFS general substrate transporter like domains"/>
    <property type="match status" value="1"/>
</dbReference>
<reference evidence="3" key="1">
    <citation type="submission" date="2017-02" db="EMBL/GenBank/DDBJ databases">
        <title>Delineation of Paenibacillus larvae strains originating from foulbrood outbreaks.</title>
        <authorList>
            <person name="Beims H."/>
            <person name="Bunk B."/>
            <person name="Sproeer C."/>
            <person name="Mohr K.I."/>
            <person name="Pradella S."/>
            <person name="Guenther G."/>
            <person name="Rohde M."/>
            <person name="von der Ohe W."/>
            <person name="Steinert M."/>
        </authorList>
    </citation>
    <scope>NUCLEOTIDE SEQUENCE [LARGE SCALE GENOMIC DNA]</scope>
    <source>
        <strain evidence="3">Eric_III</strain>
    </source>
</reference>
<feature type="transmembrane region" description="Helical" evidence="1">
    <location>
        <begin position="100"/>
        <end position="122"/>
    </location>
</feature>
<name>A0A2L1UGN7_9BACL</name>
<dbReference type="Proteomes" id="UP000239833">
    <property type="component" value="Chromosome"/>
</dbReference>
<accession>A0A2L1UGN7</accession>
<feature type="transmembrane region" description="Helical" evidence="1">
    <location>
        <begin position="69"/>
        <end position="88"/>
    </location>
</feature>
<sequence>MEQTDPVVSSQPITRKGISLFLATPILAWALYDFANTIFSSNIVTIFFPFYMKQAIGGSETLNNLAQTFIAYTNAISSFFLVILSPLFGVWIDRTGKKKAFLVPFTLLAVFSTAMMGLSALWNSNSALFQIPLSLVGVLLFFMFAKFFYNSSLMQPPSLVFQTESFLFCIWYQL</sequence>
<keyword evidence="1" id="KW-1133">Transmembrane helix</keyword>
<organism evidence="2 3">
    <name type="scientific">Paenibacillus larvae subsp. larvae</name>
    <dbReference type="NCBI Taxonomy" id="147375"/>
    <lineage>
        <taxon>Bacteria</taxon>
        <taxon>Bacillati</taxon>
        <taxon>Bacillota</taxon>
        <taxon>Bacilli</taxon>
        <taxon>Bacillales</taxon>
        <taxon>Paenibacillaceae</taxon>
        <taxon>Paenibacillus</taxon>
    </lineage>
</organism>
<dbReference type="AlphaFoldDB" id="A0A2L1UGN7"/>
<evidence type="ECO:0000313" key="2">
    <source>
        <dbReference type="EMBL" id="AVF27417.1"/>
    </source>
</evidence>
<protein>
    <submittedName>
        <fullName evidence="2">Efflux transporter-like protein</fullName>
    </submittedName>
</protein>
<dbReference type="EMBL" id="CP019655">
    <property type="protein sequence ID" value="AVF27417.1"/>
    <property type="molecule type" value="Genomic_DNA"/>
</dbReference>